<dbReference type="PROSITE" id="PS00211">
    <property type="entry name" value="ABC_TRANSPORTER_1"/>
    <property type="match status" value="1"/>
</dbReference>
<dbReference type="CDD" id="cd03215">
    <property type="entry name" value="ABC_Carb_Monos_II"/>
    <property type="match status" value="1"/>
</dbReference>
<dbReference type="SUPFAM" id="SSF52540">
    <property type="entry name" value="P-loop containing nucleoside triphosphate hydrolases"/>
    <property type="match status" value="2"/>
</dbReference>
<dbReference type="GO" id="GO:0016887">
    <property type="term" value="F:ATP hydrolysis activity"/>
    <property type="evidence" value="ECO:0007669"/>
    <property type="project" value="InterPro"/>
</dbReference>
<organism evidence="4 5">
    <name type="scientific">Pseudonocardia thermophila</name>
    <dbReference type="NCBI Taxonomy" id="1848"/>
    <lineage>
        <taxon>Bacteria</taxon>
        <taxon>Bacillati</taxon>
        <taxon>Actinomycetota</taxon>
        <taxon>Actinomycetes</taxon>
        <taxon>Pseudonocardiales</taxon>
        <taxon>Pseudonocardiaceae</taxon>
        <taxon>Pseudonocardia</taxon>
    </lineage>
</organism>
<dbReference type="InterPro" id="IPR027417">
    <property type="entry name" value="P-loop_NTPase"/>
</dbReference>
<dbReference type="Pfam" id="PF00005">
    <property type="entry name" value="ABC_tran"/>
    <property type="match status" value="2"/>
</dbReference>
<dbReference type="STRING" id="1848.SAMN05443637_118153"/>
<evidence type="ECO:0000256" key="1">
    <source>
        <dbReference type="ARBA" id="ARBA00022741"/>
    </source>
</evidence>
<feature type="domain" description="ABC transporter" evidence="3">
    <location>
        <begin position="263"/>
        <end position="491"/>
    </location>
</feature>
<gene>
    <name evidence="4" type="ORF">SAMN05443637_118153</name>
</gene>
<keyword evidence="5" id="KW-1185">Reference proteome</keyword>
<accession>A0A1M6Y313</accession>
<dbReference type="InterPro" id="IPR003593">
    <property type="entry name" value="AAA+_ATPase"/>
</dbReference>
<dbReference type="Gene3D" id="3.40.50.300">
    <property type="entry name" value="P-loop containing nucleotide triphosphate hydrolases"/>
    <property type="match status" value="2"/>
</dbReference>
<evidence type="ECO:0000313" key="4">
    <source>
        <dbReference type="EMBL" id="SHL12483.1"/>
    </source>
</evidence>
<protein>
    <submittedName>
        <fullName evidence="4">Simple sugar transport system ATP-binding protein</fullName>
    </submittedName>
</protein>
<dbReference type="Proteomes" id="UP000184363">
    <property type="component" value="Unassembled WGS sequence"/>
</dbReference>
<dbReference type="CDD" id="cd03216">
    <property type="entry name" value="ABC_Carb_Monos_I"/>
    <property type="match status" value="1"/>
</dbReference>
<evidence type="ECO:0000256" key="2">
    <source>
        <dbReference type="ARBA" id="ARBA00022840"/>
    </source>
</evidence>
<dbReference type="EMBL" id="FRAP01000018">
    <property type="protein sequence ID" value="SHL12483.1"/>
    <property type="molecule type" value="Genomic_DNA"/>
</dbReference>
<dbReference type="InterPro" id="IPR017871">
    <property type="entry name" value="ABC_transporter-like_CS"/>
</dbReference>
<evidence type="ECO:0000259" key="3">
    <source>
        <dbReference type="PROSITE" id="PS50893"/>
    </source>
</evidence>
<proteinExistence type="predicted"/>
<dbReference type="InterPro" id="IPR003439">
    <property type="entry name" value="ABC_transporter-like_ATP-bd"/>
</dbReference>
<dbReference type="AlphaFoldDB" id="A0A1M6Y313"/>
<reference evidence="4 5" key="1">
    <citation type="submission" date="2016-11" db="EMBL/GenBank/DDBJ databases">
        <authorList>
            <person name="Jaros S."/>
            <person name="Januszkiewicz K."/>
            <person name="Wedrychowicz H."/>
        </authorList>
    </citation>
    <scope>NUCLEOTIDE SEQUENCE [LARGE SCALE GENOMIC DNA]</scope>
    <source>
        <strain evidence="4 5">DSM 43832</strain>
    </source>
</reference>
<keyword evidence="1" id="KW-0547">Nucleotide-binding</keyword>
<dbReference type="GO" id="GO:0005524">
    <property type="term" value="F:ATP binding"/>
    <property type="evidence" value="ECO:0007669"/>
    <property type="project" value="UniProtKB-KW"/>
</dbReference>
<dbReference type="PANTHER" id="PTHR43790:SF4">
    <property type="entry name" value="GUANOSINE IMPORT ATP-BINDING PROTEIN NUPO"/>
    <property type="match status" value="1"/>
</dbReference>
<keyword evidence="4" id="KW-0762">Sugar transport</keyword>
<feature type="domain" description="ABC transporter" evidence="3">
    <location>
        <begin position="17"/>
        <end position="246"/>
    </location>
</feature>
<dbReference type="InterPro" id="IPR050107">
    <property type="entry name" value="ABC_carbohydrate_import_ATPase"/>
</dbReference>
<evidence type="ECO:0000313" key="5">
    <source>
        <dbReference type="Proteomes" id="UP000184363"/>
    </source>
</evidence>
<keyword evidence="2 4" id="KW-0067">ATP-binding</keyword>
<name>A0A1M6Y313_PSETH</name>
<dbReference type="PANTHER" id="PTHR43790">
    <property type="entry name" value="CARBOHYDRATE TRANSPORT ATP-BINDING PROTEIN MG119-RELATED"/>
    <property type="match status" value="1"/>
</dbReference>
<keyword evidence="4" id="KW-0813">Transport</keyword>
<dbReference type="PROSITE" id="PS50893">
    <property type="entry name" value="ABC_TRANSPORTER_2"/>
    <property type="match status" value="2"/>
</dbReference>
<sequence>MARRERLRVVSAGQDGLDVRGVSKAYGSTLANQEIDLQVAPGTVHVLLGENGAGKSTLVNLINGREAPDAGEIRFAGALVAAPGHTRPNPAIATVHQDLALVPVMTGLENIALALRRRPDRALRRAATEIQDRLGTGVDLDRPVEELELPQRQRIELVKALVAQPRLLVLDEPTTFLPPAETGPFLELVRRLAADGLAVLMITHRLDEAQAVADSATVLRHGRVVARHAGPQLPSNAELAAQIVGTAVPEPTRPRAEFGPEVLRLAHVSAVESGRTVLDDVELSLRAGEILGLAGVDGNGQLELLEVIAGLRRCSGRIELHGEPVQHLPLRKRAGRGLHYVSGDRRRAGIVPTLTIAEHFEVVLGRAPRDLDALLRAADVRPPDPRVRADGLSGGNQQKLMMARAFQRSPAVLLVSYPTQGLDVLAAAQLRQVLIERADTGIAIVVASGDLDELLGICDAVAVMNGGRVAGIQRRPFDRDELSSWYTTRQELVA</sequence>
<dbReference type="SMART" id="SM00382">
    <property type="entry name" value="AAA"/>
    <property type="match status" value="2"/>
</dbReference>